<dbReference type="EMBL" id="MN740868">
    <property type="protein sequence ID" value="QHU15811.1"/>
    <property type="molecule type" value="Genomic_DNA"/>
</dbReference>
<proteinExistence type="predicted"/>
<dbReference type="AlphaFoldDB" id="A0A6C0KF38"/>
<organism evidence="1">
    <name type="scientific">viral metagenome</name>
    <dbReference type="NCBI Taxonomy" id="1070528"/>
    <lineage>
        <taxon>unclassified sequences</taxon>
        <taxon>metagenomes</taxon>
        <taxon>organismal metagenomes</taxon>
    </lineage>
</organism>
<dbReference type="InterPro" id="IPR043822">
    <property type="entry name" value="EsV_1_7_cys"/>
</dbReference>
<dbReference type="Pfam" id="PF19114">
    <property type="entry name" value="EsV_1_7_cys"/>
    <property type="match status" value="9"/>
</dbReference>
<accession>A0A6C0KF38</accession>
<dbReference type="SMART" id="SM01425">
    <property type="entry name" value="EsV_1_7"/>
    <property type="match status" value="6"/>
</dbReference>
<name>A0A6C0KF38_9ZZZZ</name>
<protein>
    <submittedName>
        <fullName evidence="1">Uncharacterized protein</fullName>
    </submittedName>
</protein>
<sequence length="572" mass="66315">MSKKCQKCKKDYAINRFTCAEKPDKVYANCHDCRLKLVTLKNKCNVCGIGASYNYEGVKTGVRCQSHKEPEMVNVKSKMCEKCAKKRAYFNSIGFIKPLLCVDCKLPDMIDVNHRLQICQTCKKKKPVFNYKDEKTGIMCGDCKLPNMIDVVSKKCQTCNKKRPYFNYETEIKALFCGDCKLQNMVDIIHNKCQKCNKKRPVFNFQGYTKPIMCTDCKEIDMINILNKLCQNCEKTQPCFNYPGEKVPIMCTECKLENMVNVKTRMCQTCKKKQPYFNYDGQKIGIFCQDCKEPDMIDVKSIICKEKGCRKRATHAFVGVTKEYCASHKKPGMILNSRKKCIGHGDDDCKNNAIYGLTEPLHCANHAFEDEYDLSENQCKNCKKIDVLNKNGLCVNFCSLEERDLIMKKHVKKREEFINRLLDEEISTKPYSKDEVIDRNCSKKRPDRVYHLGSHVVILEVDENQHKSYKCTAYGDTKEGRLKGEAIRMFEIFQSFDGVPCIFIRYNPDNFTNKDGKNVKITQSKRHDILIRWVKRCMRMVDTSGLIVKYLFYDGHDDTDSVFNEIKEEDVL</sequence>
<reference evidence="1" key="1">
    <citation type="journal article" date="2020" name="Nature">
        <title>Giant virus diversity and host interactions through global metagenomics.</title>
        <authorList>
            <person name="Schulz F."/>
            <person name="Roux S."/>
            <person name="Paez-Espino D."/>
            <person name="Jungbluth S."/>
            <person name="Walsh D.A."/>
            <person name="Denef V.J."/>
            <person name="McMahon K.D."/>
            <person name="Konstantinidis K.T."/>
            <person name="Eloe-Fadrosh E.A."/>
            <person name="Kyrpides N.C."/>
            <person name="Woyke T."/>
        </authorList>
    </citation>
    <scope>NUCLEOTIDE SEQUENCE</scope>
    <source>
        <strain evidence="1">GVMAG-S-3300010158-109</strain>
    </source>
</reference>
<evidence type="ECO:0000313" key="1">
    <source>
        <dbReference type="EMBL" id="QHU15811.1"/>
    </source>
</evidence>